<accession>A0A6P0DGG9</accession>
<keyword evidence="1" id="KW-0732">Signal</keyword>
<sequence>MKKLAFLAFCLASPNGSFAMSGAELIQSNDQFAAGYVLGVTEYRIGVVFKEDTARARIYQCVMESKVNSATLLTVVKEYLNRHPEHLSLPAFGVVMNALAEMCPQ</sequence>
<feature type="chain" id="PRO_5026943798" description="Rap1a immunity protein domain-containing protein" evidence="1">
    <location>
        <begin position="20"/>
        <end position="105"/>
    </location>
</feature>
<feature type="signal peptide" evidence="1">
    <location>
        <begin position="1"/>
        <end position="19"/>
    </location>
</feature>
<comment type="caution">
    <text evidence="3">The sequence shown here is derived from an EMBL/GenBank/DDBJ whole genome shotgun (WGS) entry which is preliminary data.</text>
</comment>
<protein>
    <recommendedName>
        <fullName evidence="2">Rap1a immunity protein domain-containing protein</fullName>
    </recommendedName>
</protein>
<evidence type="ECO:0000313" key="3">
    <source>
        <dbReference type="EMBL" id="NEK52058.1"/>
    </source>
</evidence>
<proteinExistence type="predicted"/>
<evidence type="ECO:0000259" key="2">
    <source>
        <dbReference type="Pfam" id="PF18602"/>
    </source>
</evidence>
<dbReference type="Proteomes" id="UP000471409">
    <property type="component" value="Unassembled WGS sequence"/>
</dbReference>
<name>A0A6P0DGG9_RHILE</name>
<evidence type="ECO:0000256" key="1">
    <source>
        <dbReference type="SAM" id="SignalP"/>
    </source>
</evidence>
<feature type="domain" description="Rap1a immunity protein" evidence="2">
    <location>
        <begin position="20"/>
        <end position="102"/>
    </location>
</feature>
<dbReference type="AlphaFoldDB" id="A0A6P0DGG9"/>
<organism evidence="3 4">
    <name type="scientific">Rhizobium leguminosarum</name>
    <dbReference type="NCBI Taxonomy" id="384"/>
    <lineage>
        <taxon>Bacteria</taxon>
        <taxon>Pseudomonadati</taxon>
        <taxon>Pseudomonadota</taxon>
        <taxon>Alphaproteobacteria</taxon>
        <taxon>Hyphomicrobiales</taxon>
        <taxon>Rhizobiaceae</taxon>
        <taxon>Rhizobium/Agrobacterium group</taxon>
        <taxon>Rhizobium</taxon>
    </lineage>
</organism>
<dbReference type="Pfam" id="PF18602">
    <property type="entry name" value="Rap1a"/>
    <property type="match status" value="1"/>
</dbReference>
<dbReference type="EMBL" id="WXXP01000009">
    <property type="protein sequence ID" value="NEK52058.1"/>
    <property type="molecule type" value="Genomic_DNA"/>
</dbReference>
<evidence type="ECO:0000313" key="4">
    <source>
        <dbReference type="Proteomes" id="UP000471409"/>
    </source>
</evidence>
<dbReference type="InterPro" id="IPR041238">
    <property type="entry name" value="Rap1a"/>
</dbReference>
<reference evidence="3 4" key="1">
    <citation type="submission" date="2020-01" db="EMBL/GenBank/DDBJ databases">
        <title>Rhizobium genotypes associated with high levels of biological nitrogen fixation by grain legumes in a temperate-maritime cropping system.</title>
        <authorList>
            <person name="Maluk M."/>
            <person name="Francesc Ferrando Molina F."/>
            <person name="Lopez Del Egido L."/>
            <person name="Lafos M."/>
            <person name="Langarica-Fuentes A."/>
            <person name="Gebre Yohannes G."/>
            <person name="Young M.W."/>
            <person name="Martin P."/>
            <person name="Gantlett R."/>
            <person name="Kenicer G."/>
            <person name="Hawes C."/>
            <person name="Begg G.S."/>
            <person name="Quilliam R.S."/>
            <person name="Squire G.R."/>
            <person name="Poole P.S."/>
            <person name="Young P.W."/>
            <person name="Iannetta P.M."/>
            <person name="James E.K."/>
        </authorList>
    </citation>
    <scope>NUCLEOTIDE SEQUENCE [LARGE SCALE GENOMIC DNA]</scope>
    <source>
        <strain evidence="3 4">JHI944</strain>
    </source>
</reference>
<gene>
    <name evidence="3" type="ORF">GUK36_21765</name>
</gene>
<dbReference type="RefSeq" id="WP_018517269.1">
    <property type="nucleotide sequence ID" value="NZ_CP121635.1"/>
</dbReference>